<dbReference type="EMBL" id="JAGKHQ010001419">
    <property type="protein sequence ID" value="KAG7456485.1"/>
    <property type="molecule type" value="Genomic_DNA"/>
</dbReference>
<evidence type="ECO:0000313" key="1">
    <source>
        <dbReference type="EMBL" id="KAG7456485.1"/>
    </source>
</evidence>
<proteinExistence type="predicted"/>
<dbReference type="AlphaFoldDB" id="A0AAV6PDS0"/>
<name>A0AAV6PDS0_SOLSE</name>
<protein>
    <submittedName>
        <fullName evidence="1">Uncharacterized protein</fullName>
    </submittedName>
</protein>
<sequence length="376" mass="42248">MGNKMSQDQIINLVKYCHMTRENTGVEIASADKTLLRDIFPISNGLGAINIWRECEYASVKKNDTHAVSLQDFVGRLLLAHADIRLSDEAIKLLAGVVDQRKMGMIIIGEFVNPQSQLAHCDTTLDSLFPLFDKASNGVTSFGDVEQVFSQTTVHQHIPFNPGLRVHSATLWLREREFTQFLLLEVQLELTQQAFLQQDTSPQWLHLHSGLQGHHGHHPATHAHALRGGMPCGGCWSAQLLKSTRTAYPQSLMEPVLSIRHPGKDLRTTVCPRLEVVDHEIFYSLKKKRRFNVVCLCKMCNTTRSFSLKILISLTCLSHLLSLLPFLSTCQGAKLSAFLCFLPSRFFSFFLLLWSSLRNHSDLSPPYGPRATCVAL</sequence>
<gene>
    <name evidence="1" type="ORF">JOB18_027539</name>
</gene>
<evidence type="ECO:0000313" key="2">
    <source>
        <dbReference type="Proteomes" id="UP000693946"/>
    </source>
</evidence>
<accession>A0AAV6PDS0</accession>
<dbReference type="Proteomes" id="UP000693946">
    <property type="component" value="Unassembled WGS sequence"/>
</dbReference>
<reference evidence="1 2" key="1">
    <citation type="journal article" date="2021" name="Sci. Rep.">
        <title>Chromosome anchoring in Senegalese sole (Solea senegalensis) reveals sex-associated markers and genome rearrangements in flatfish.</title>
        <authorList>
            <person name="Guerrero-Cozar I."/>
            <person name="Gomez-Garrido J."/>
            <person name="Berbel C."/>
            <person name="Martinez-Blanch J.F."/>
            <person name="Alioto T."/>
            <person name="Claros M.G."/>
            <person name="Gagnaire P.A."/>
            <person name="Manchado M."/>
        </authorList>
    </citation>
    <scope>NUCLEOTIDE SEQUENCE [LARGE SCALE GENOMIC DNA]</scope>
    <source>
        <strain evidence="1">Sse05_10M</strain>
    </source>
</reference>
<comment type="caution">
    <text evidence="1">The sequence shown here is derived from an EMBL/GenBank/DDBJ whole genome shotgun (WGS) entry which is preliminary data.</text>
</comment>
<organism evidence="1 2">
    <name type="scientific">Solea senegalensis</name>
    <name type="common">Senegalese sole</name>
    <dbReference type="NCBI Taxonomy" id="28829"/>
    <lineage>
        <taxon>Eukaryota</taxon>
        <taxon>Metazoa</taxon>
        <taxon>Chordata</taxon>
        <taxon>Craniata</taxon>
        <taxon>Vertebrata</taxon>
        <taxon>Euteleostomi</taxon>
        <taxon>Actinopterygii</taxon>
        <taxon>Neopterygii</taxon>
        <taxon>Teleostei</taxon>
        <taxon>Neoteleostei</taxon>
        <taxon>Acanthomorphata</taxon>
        <taxon>Carangaria</taxon>
        <taxon>Pleuronectiformes</taxon>
        <taxon>Pleuronectoidei</taxon>
        <taxon>Soleidae</taxon>
        <taxon>Solea</taxon>
    </lineage>
</organism>
<keyword evidence="2" id="KW-1185">Reference proteome</keyword>